<dbReference type="EMBL" id="GBXM01081534">
    <property type="protein sequence ID" value="JAH27043.1"/>
    <property type="molecule type" value="Transcribed_RNA"/>
</dbReference>
<proteinExistence type="predicted"/>
<dbReference type="AlphaFoldDB" id="A0A0E9RFC2"/>
<sequence length="82" mass="9299">MAKLPIWQKYKWTHTNTRACAHTHTCTHARTHINGCKKSNLRNTIIQPQSGVIIQHVIAAGQHDSSIHFLMADLTMLKEIVT</sequence>
<protein>
    <submittedName>
        <fullName evidence="1">Uncharacterized protein</fullName>
    </submittedName>
</protein>
<accession>A0A0E9RFC2</accession>
<reference evidence="1" key="2">
    <citation type="journal article" date="2015" name="Fish Shellfish Immunol.">
        <title>Early steps in the European eel (Anguilla anguilla)-Vibrio vulnificus interaction in the gills: Role of the RtxA13 toxin.</title>
        <authorList>
            <person name="Callol A."/>
            <person name="Pajuelo D."/>
            <person name="Ebbesson L."/>
            <person name="Teles M."/>
            <person name="MacKenzie S."/>
            <person name="Amaro C."/>
        </authorList>
    </citation>
    <scope>NUCLEOTIDE SEQUENCE</scope>
</reference>
<evidence type="ECO:0000313" key="1">
    <source>
        <dbReference type="EMBL" id="JAH27043.1"/>
    </source>
</evidence>
<name>A0A0E9RFC2_ANGAN</name>
<organism evidence="1">
    <name type="scientific">Anguilla anguilla</name>
    <name type="common">European freshwater eel</name>
    <name type="synonym">Muraena anguilla</name>
    <dbReference type="NCBI Taxonomy" id="7936"/>
    <lineage>
        <taxon>Eukaryota</taxon>
        <taxon>Metazoa</taxon>
        <taxon>Chordata</taxon>
        <taxon>Craniata</taxon>
        <taxon>Vertebrata</taxon>
        <taxon>Euteleostomi</taxon>
        <taxon>Actinopterygii</taxon>
        <taxon>Neopterygii</taxon>
        <taxon>Teleostei</taxon>
        <taxon>Anguilliformes</taxon>
        <taxon>Anguillidae</taxon>
        <taxon>Anguilla</taxon>
    </lineage>
</organism>
<reference evidence="1" key="1">
    <citation type="submission" date="2014-11" db="EMBL/GenBank/DDBJ databases">
        <authorList>
            <person name="Amaro Gonzalez C."/>
        </authorList>
    </citation>
    <scope>NUCLEOTIDE SEQUENCE</scope>
</reference>